<feature type="compositionally biased region" description="Low complexity" evidence="1">
    <location>
        <begin position="256"/>
        <end position="265"/>
    </location>
</feature>
<feature type="compositionally biased region" description="Basic and acidic residues" evidence="1">
    <location>
        <begin position="245"/>
        <end position="254"/>
    </location>
</feature>
<reference evidence="4" key="1">
    <citation type="submission" date="2017-02" db="UniProtKB">
        <authorList>
            <consortium name="WormBaseParasite"/>
        </authorList>
    </citation>
    <scope>IDENTIFICATION</scope>
</reference>
<dbReference type="AlphaFoldDB" id="A0A0M3JU27"/>
<dbReference type="Proteomes" id="UP000267096">
    <property type="component" value="Unassembled WGS sequence"/>
</dbReference>
<accession>A0A0M3JU27</accession>
<keyword evidence="3" id="KW-1185">Reference proteome</keyword>
<dbReference type="EMBL" id="UYRR01031043">
    <property type="protein sequence ID" value="VDK44410.1"/>
    <property type="molecule type" value="Genomic_DNA"/>
</dbReference>
<gene>
    <name evidence="2" type="ORF">ASIM_LOCUS11129</name>
</gene>
<protein>
    <submittedName>
        <fullName evidence="2 4">Uncharacterized protein</fullName>
    </submittedName>
</protein>
<proteinExistence type="predicted"/>
<reference evidence="2 3" key="2">
    <citation type="submission" date="2018-11" db="EMBL/GenBank/DDBJ databases">
        <authorList>
            <consortium name="Pathogen Informatics"/>
        </authorList>
    </citation>
    <scope>NUCLEOTIDE SEQUENCE [LARGE SCALE GENOMIC DNA]</scope>
</reference>
<organism evidence="4">
    <name type="scientific">Anisakis simplex</name>
    <name type="common">Herring worm</name>
    <dbReference type="NCBI Taxonomy" id="6269"/>
    <lineage>
        <taxon>Eukaryota</taxon>
        <taxon>Metazoa</taxon>
        <taxon>Ecdysozoa</taxon>
        <taxon>Nematoda</taxon>
        <taxon>Chromadorea</taxon>
        <taxon>Rhabditida</taxon>
        <taxon>Spirurina</taxon>
        <taxon>Ascaridomorpha</taxon>
        <taxon>Ascaridoidea</taxon>
        <taxon>Anisakidae</taxon>
        <taxon>Anisakis</taxon>
        <taxon>Anisakis simplex complex</taxon>
    </lineage>
</organism>
<feature type="region of interest" description="Disordered" evidence="1">
    <location>
        <begin position="49"/>
        <end position="148"/>
    </location>
</feature>
<evidence type="ECO:0000313" key="4">
    <source>
        <dbReference type="WBParaSite" id="ASIM_0001157101-mRNA-1"/>
    </source>
</evidence>
<dbReference type="WBParaSite" id="ASIM_0001157101-mRNA-1">
    <property type="protein sequence ID" value="ASIM_0001157101-mRNA-1"/>
    <property type="gene ID" value="ASIM_0001157101"/>
</dbReference>
<name>A0A0M3JU27_ANISI</name>
<feature type="compositionally biased region" description="Basic and acidic residues" evidence="1">
    <location>
        <begin position="49"/>
        <end position="71"/>
    </location>
</feature>
<feature type="compositionally biased region" description="Basic and acidic residues" evidence="1">
    <location>
        <begin position="101"/>
        <end position="130"/>
    </location>
</feature>
<dbReference type="OrthoDB" id="5870358at2759"/>
<evidence type="ECO:0000313" key="3">
    <source>
        <dbReference type="Proteomes" id="UP000267096"/>
    </source>
</evidence>
<sequence length="403" mass="45789">MEVVLPEAVPEVEPAQEDASQILEETETAQAVADREPTSDVPEAVEVEIEKEQEDISSKEEHKEVEEHFTEQAEEPSPPIAQEVTTDETAPMDSTTVESGVDTKSDEKIETYEPLREAFTPVKKESRQETSEPVNLIPDRLPSPTQSCTRSERLKAMVQDSFRLKGAPPRLPTNASFSSYTPVARSTYSSLSPWVQSAANKYRTDYSTKPTYTPTSPYLSQFDDMVKTGAFSNNLYSVNRLLERSRSRTRERKNASRSARSASNYNRYTSTYGAAPIRTREYSTPPTSAIRRVPSRSSSFISFMQYSDAKNYEMARSRSRSYGFDFPLSRSTSRANIEPYYETGRLSRVDSYVQNMNSQYEWTVPSTYATYRSSSRSNLFQRNTPLDGYPVHSFLSMRFIKIP</sequence>
<feature type="compositionally biased region" description="Polar residues" evidence="1">
    <location>
        <begin position="83"/>
        <end position="98"/>
    </location>
</feature>
<feature type="region of interest" description="Disordered" evidence="1">
    <location>
        <begin position="245"/>
        <end position="265"/>
    </location>
</feature>
<evidence type="ECO:0000256" key="1">
    <source>
        <dbReference type="SAM" id="MobiDB-lite"/>
    </source>
</evidence>
<evidence type="ECO:0000313" key="2">
    <source>
        <dbReference type="EMBL" id="VDK44410.1"/>
    </source>
</evidence>